<sequence length="269" mass="29843">MLVRSIALLSGLLLAQQLAVAVPMFRPEQRWDWRQFHQGPPETGTSMQNWQTESTPNDLHGSKFDNTHALSSSLSTVSWSIPTPTNKCVLRKDQTLTLKGGGGGALQSEKDPIRRGPVGGSPPTLLPEIPRDPPMKVNSLSGKALIEDSQVHKLINSEFFDNTVNFVPGKGNSIVSRHSLRDRSPIRRPSRKLGSTKGAGMDVYVTEHNLHRLRVHQGPLRGRRYLMFWSRTKNLRGKESIVYLGTGYIKPTDLEAANSALRKALGIRV</sequence>
<feature type="region of interest" description="Disordered" evidence="1">
    <location>
        <begin position="35"/>
        <end position="61"/>
    </location>
</feature>
<feature type="chain" id="PRO_5007281327" description="Effector family protein Eff1" evidence="2">
    <location>
        <begin position="22"/>
        <end position="269"/>
    </location>
</feature>
<proteinExistence type="predicted"/>
<dbReference type="EMBL" id="LK056692">
    <property type="protein sequence ID" value="CDU26034.1"/>
    <property type="molecule type" value="Genomic_DNA"/>
</dbReference>
<dbReference type="AlphaFoldDB" id="A0A127ZIU9"/>
<accession>A0A127ZIU9</accession>
<gene>
    <name evidence="3" type="ORF">SPSC_10002</name>
</gene>
<feature type="compositionally biased region" description="Polar residues" evidence="1">
    <location>
        <begin position="43"/>
        <end position="57"/>
    </location>
</feature>
<feature type="region of interest" description="Disordered" evidence="1">
    <location>
        <begin position="99"/>
        <end position="133"/>
    </location>
</feature>
<protein>
    <recommendedName>
        <fullName evidence="4">Effector family protein Eff1</fullName>
    </recommendedName>
</protein>
<feature type="signal peptide" evidence="2">
    <location>
        <begin position="1"/>
        <end position="21"/>
    </location>
</feature>
<evidence type="ECO:0008006" key="4">
    <source>
        <dbReference type="Google" id="ProtNLM"/>
    </source>
</evidence>
<reference evidence="3" key="1">
    <citation type="submission" date="2014-06" db="EMBL/GenBank/DDBJ databases">
        <authorList>
            <person name="Ju J."/>
            <person name="Zhang J."/>
        </authorList>
    </citation>
    <scope>NUCLEOTIDE SEQUENCE</scope>
    <source>
        <strain evidence="3">SscI8</strain>
    </source>
</reference>
<evidence type="ECO:0000256" key="2">
    <source>
        <dbReference type="SAM" id="SignalP"/>
    </source>
</evidence>
<dbReference type="OrthoDB" id="10637824at2759"/>
<name>A0A127ZIU9_9BASI</name>
<evidence type="ECO:0000313" key="3">
    <source>
        <dbReference type="EMBL" id="CDU26034.1"/>
    </source>
</evidence>
<organism evidence="3">
    <name type="scientific">Sporisorium scitamineum</name>
    <dbReference type="NCBI Taxonomy" id="49012"/>
    <lineage>
        <taxon>Eukaryota</taxon>
        <taxon>Fungi</taxon>
        <taxon>Dikarya</taxon>
        <taxon>Basidiomycota</taxon>
        <taxon>Ustilaginomycotina</taxon>
        <taxon>Ustilaginomycetes</taxon>
        <taxon>Ustilaginales</taxon>
        <taxon>Ustilaginaceae</taxon>
        <taxon>Sporisorium</taxon>
    </lineage>
</organism>
<evidence type="ECO:0000256" key="1">
    <source>
        <dbReference type="SAM" id="MobiDB-lite"/>
    </source>
</evidence>
<keyword evidence="2" id="KW-0732">Signal</keyword>